<sequence length="715" mass="82062">MIKDLITHYHNVTVTRYFLLLSLLILMFPAFAVHERGSEEVSGWQYRWGDSPFIDGMPQWISPPQNANAKWTDINSPVKPPNRDKHNTVWFKGELPDSGHQYLNPVLYITSIDLMAEVYIDSKKIYQFGNFDQKDKKSFYGWPWHSISLPADYAGKTIYFRVFSNYRDIGLWGEVKLLEQSSLLFYILKNAYFEVLVALFSLFVTIITFAFSMMQKNDHHFLYLSAFSLTSAVMLLSENQAVQFVFNYPLFRVYLLAISYYALPVIICLLLSSWSTAWQKNWLKKIAYFHSSYLIIVISLAMLGVIELAPTFPVFDALFAISIILIIGLGLSMRPLLGSDQYFVMWSFTVYGIFLLLDMGIANSVLPWINLDISIAALIFSLVLMLISLRHYSHVQKALKELNDHLEIKVSERTASLHAYAEAEQERAEQLHRLNMLGAKLEELNSQLQACHDLNEARKMLVSKLPEVFLPVEVKVIASNENEPFNLVLAQIELQEVDGSYSVFVYIMLTNASSKFLIPRENLDDLISRVKLRLGVTLSSIKLREELQRFSFEDALTGLRNRRYFDEALYRETQLSNRQQDSLSLLICDIDHFKRFNDEYGHEAGDYVLKTLAHLMHEFFRETDIPCRYGGEEFVVIMPNATLANAVDKAEALRNTIAKKSIEFNGDDLGHITISIGIANLSLHSLNSEQLLTEADKALYKAKQLGRNRVESVQL</sequence>
<dbReference type="CDD" id="cd01949">
    <property type="entry name" value="GGDEF"/>
    <property type="match status" value="1"/>
</dbReference>
<evidence type="ECO:0000256" key="1">
    <source>
        <dbReference type="ARBA" id="ARBA00001946"/>
    </source>
</evidence>
<dbReference type="SMART" id="SM00267">
    <property type="entry name" value="GGDEF"/>
    <property type="match status" value="1"/>
</dbReference>
<keyword evidence="4" id="KW-1133">Transmembrane helix</keyword>
<feature type="transmembrane region" description="Helical" evidence="4">
    <location>
        <begin position="253"/>
        <end position="274"/>
    </location>
</feature>
<organism evidence="6 7">
    <name type="scientific">Methylophaga sulfidovorans</name>
    <dbReference type="NCBI Taxonomy" id="45496"/>
    <lineage>
        <taxon>Bacteria</taxon>
        <taxon>Pseudomonadati</taxon>
        <taxon>Pseudomonadota</taxon>
        <taxon>Gammaproteobacteria</taxon>
        <taxon>Thiotrichales</taxon>
        <taxon>Piscirickettsiaceae</taxon>
        <taxon>Methylophaga</taxon>
    </lineage>
</organism>
<feature type="transmembrane region" description="Helical" evidence="4">
    <location>
        <begin position="343"/>
        <end position="362"/>
    </location>
</feature>
<dbReference type="FunFam" id="3.30.70.270:FF:000001">
    <property type="entry name" value="Diguanylate cyclase domain protein"/>
    <property type="match status" value="1"/>
</dbReference>
<dbReference type="InterPro" id="IPR000160">
    <property type="entry name" value="GGDEF_dom"/>
</dbReference>
<dbReference type="Proteomes" id="UP000198924">
    <property type="component" value="Unassembled WGS sequence"/>
</dbReference>
<dbReference type="GO" id="GO:0043709">
    <property type="term" value="P:cell adhesion involved in single-species biofilm formation"/>
    <property type="evidence" value="ECO:0007669"/>
    <property type="project" value="TreeGrafter"/>
</dbReference>
<dbReference type="PANTHER" id="PTHR45138">
    <property type="entry name" value="REGULATORY COMPONENTS OF SENSORY TRANSDUCTION SYSTEM"/>
    <property type="match status" value="1"/>
</dbReference>
<keyword evidence="4" id="KW-0472">Membrane</keyword>
<reference evidence="7" key="1">
    <citation type="submission" date="2016-10" db="EMBL/GenBank/DDBJ databases">
        <authorList>
            <person name="Varghese N."/>
            <person name="Submissions S."/>
        </authorList>
    </citation>
    <scope>NUCLEOTIDE SEQUENCE [LARGE SCALE GENOMIC DNA]</scope>
    <source>
        <strain evidence="7">DSM 11578</strain>
    </source>
</reference>
<protein>
    <recommendedName>
        <fullName evidence="2">diguanylate cyclase</fullName>
        <ecNumber evidence="2">2.7.7.65</ecNumber>
    </recommendedName>
</protein>
<comment type="cofactor">
    <cofactor evidence="1">
        <name>Mg(2+)</name>
        <dbReference type="ChEBI" id="CHEBI:18420"/>
    </cofactor>
</comment>
<dbReference type="GO" id="GO:0052621">
    <property type="term" value="F:diguanylate cyclase activity"/>
    <property type="evidence" value="ECO:0007669"/>
    <property type="project" value="UniProtKB-EC"/>
</dbReference>
<comment type="catalytic activity">
    <reaction evidence="3">
        <text>2 GTP = 3',3'-c-di-GMP + 2 diphosphate</text>
        <dbReference type="Rhea" id="RHEA:24898"/>
        <dbReference type="ChEBI" id="CHEBI:33019"/>
        <dbReference type="ChEBI" id="CHEBI:37565"/>
        <dbReference type="ChEBI" id="CHEBI:58805"/>
        <dbReference type="EC" id="2.7.7.65"/>
    </reaction>
</comment>
<feature type="transmembrane region" description="Helical" evidence="4">
    <location>
        <begin position="312"/>
        <end position="331"/>
    </location>
</feature>
<evidence type="ECO:0000259" key="5">
    <source>
        <dbReference type="PROSITE" id="PS50887"/>
    </source>
</evidence>
<keyword evidence="4" id="KW-0812">Transmembrane</keyword>
<dbReference type="STRING" id="45496.SAMN04488079_12136"/>
<dbReference type="EC" id="2.7.7.65" evidence="2"/>
<name>A0A1I4BUH1_9GAMM</name>
<dbReference type="PANTHER" id="PTHR45138:SF9">
    <property type="entry name" value="DIGUANYLATE CYCLASE DGCM-RELATED"/>
    <property type="match status" value="1"/>
</dbReference>
<evidence type="ECO:0000256" key="3">
    <source>
        <dbReference type="ARBA" id="ARBA00034247"/>
    </source>
</evidence>
<dbReference type="AlphaFoldDB" id="A0A1I4BUH1"/>
<dbReference type="InterPro" id="IPR029787">
    <property type="entry name" value="Nucleotide_cyclase"/>
</dbReference>
<feature type="transmembrane region" description="Helical" evidence="4">
    <location>
        <begin position="286"/>
        <end position="306"/>
    </location>
</feature>
<dbReference type="GO" id="GO:1902201">
    <property type="term" value="P:negative regulation of bacterial-type flagellum-dependent cell motility"/>
    <property type="evidence" value="ECO:0007669"/>
    <property type="project" value="TreeGrafter"/>
</dbReference>
<dbReference type="InterPro" id="IPR043128">
    <property type="entry name" value="Rev_trsase/Diguanyl_cyclase"/>
</dbReference>
<evidence type="ECO:0000256" key="4">
    <source>
        <dbReference type="SAM" id="Phobius"/>
    </source>
</evidence>
<dbReference type="PROSITE" id="PS50887">
    <property type="entry name" value="GGDEF"/>
    <property type="match status" value="1"/>
</dbReference>
<dbReference type="Gene3D" id="3.30.70.270">
    <property type="match status" value="1"/>
</dbReference>
<dbReference type="Pfam" id="PF00990">
    <property type="entry name" value="GGDEF"/>
    <property type="match status" value="1"/>
</dbReference>
<dbReference type="OrthoDB" id="5621267at2"/>
<dbReference type="GO" id="GO:0005886">
    <property type="term" value="C:plasma membrane"/>
    <property type="evidence" value="ECO:0007669"/>
    <property type="project" value="TreeGrafter"/>
</dbReference>
<dbReference type="NCBIfam" id="TIGR00254">
    <property type="entry name" value="GGDEF"/>
    <property type="match status" value="1"/>
</dbReference>
<evidence type="ECO:0000313" key="7">
    <source>
        <dbReference type="Proteomes" id="UP000198924"/>
    </source>
</evidence>
<feature type="transmembrane region" description="Helical" evidence="4">
    <location>
        <begin position="368"/>
        <end position="389"/>
    </location>
</feature>
<dbReference type="SUPFAM" id="SSF55073">
    <property type="entry name" value="Nucleotide cyclase"/>
    <property type="match status" value="1"/>
</dbReference>
<dbReference type="RefSeq" id="WP_143092299.1">
    <property type="nucleotide sequence ID" value="NZ_FOSH01000021.1"/>
</dbReference>
<evidence type="ECO:0000313" key="6">
    <source>
        <dbReference type="EMBL" id="SFK72438.1"/>
    </source>
</evidence>
<feature type="transmembrane region" description="Helical" evidence="4">
    <location>
        <begin position="191"/>
        <end position="214"/>
    </location>
</feature>
<feature type="domain" description="GGDEF" evidence="5">
    <location>
        <begin position="581"/>
        <end position="715"/>
    </location>
</feature>
<keyword evidence="7" id="KW-1185">Reference proteome</keyword>
<evidence type="ECO:0000256" key="2">
    <source>
        <dbReference type="ARBA" id="ARBA00012528"/>
    </source>
</evidence>
<gene>
    <name evidence="6" type="ORF">SAMN04488079_12136</name>
</gene>
<dbReference type="InterPro" id="IPR050469">
    <property type="entry name" value="Diguanylate_Cyclase"/>
</dbReference>
<accession>A0A1I4BUH1</accession>
<dbReference type="EMBL" id="FOSH01000021">
    <property type="protein sequence ID" value="SFK72438.1"/>
    <property type="molecule type" value="Genomic_DNA"/>
</dbReference>
<feature type="transmembrane region" description="Helical" evidence="4">
    <location>
        <begin position="221"/>
        <end position="241"/>
    </location>
</feature>
<proteinExistence type="predicted"/>